<protein>
    <submittedName>
        <fullName evidence="1">Uncharacterized protein</fullName>
    </submittedName>
</protein>
<name>A0ABD4DRK1_ELIMR</name>
<dbReference type="AlphaFoldDB" id="A0ABD4DRK1"/>
<evidence type="ECO:0000313" key="1">
    <source>
        <dbReference type="EMBL" id="KUY20929.1"/>
    </source>
</evidence>
<organism evidence="1 2">
    <name type="scientific">Elizabethkingia miricola</name>
    <name type="common">Chryseobacterium miricola</name>
    <dbReference type="NCBI Taxonomy" id="172045"/>
    <lineage>
        <taxon>Bacteria</taxon>
        <taxon>Pseudomonadati</taxon>
        <taxon>Bacteroidota</taxon>
        <taxon>Flavobacteriia</taxon>
        <taxon>Flavobacteriales</taxon>
        <taxon>Weeksellaceae</taxon>
        <taxon>Elizabethkingia</taxon>
    </lineage>
</organism>
<proteinExistence type="predicted"/>
<gene>
    <name evidence="1" type="ORF">ATB95_08505</name>
</gene>
<reference evidence="1 2" key="1">
    <citation type="submission" date="2015-11" db="EMBL/GenBank/DDBJ databases">
        <authorList>
            <person name="Nicholson A.C."/>
            <person name="Humrighouse B.W."/>
            <person name="Graziano J."/>
            <person name="Lasker B."/>
            <person name="Whitney A.M."/>
            <person name="Mcquiston J.R."/>
        </authorList>
    </citation>
    <scope>NUCLEOTIDE SEQUENCE [LARGE SCALE GENOMIC DNA]</scope>
    <source>
        <strain evidence="1 2">G4071</strain>
    </source>
</reference>
<accession>A0ABD4DRK1</accession>
<comment type="caution">
    <text evidence="1">The sequence shown here is derived from an EMBL/GenBank/DDBJ whole genome shotgun (WGS) entry which is preliminary data.</text>
</comment>
<evidence type="ECO:0000313" key="2">
    <source>
        <dbReference type="Proteomes" id="UP000064412"/>
    </source>
</evidence>
<dbReference type="EMBL" id="LNOI01000001">
    <property type="protein sequence ID" value="KUY20929.1"/>
    <property type="molecule type" value="Genomic_DNA"/>
</dbReference>
<dbReference type="Proteomes" id="UP000064412">
    <property type="component" value="Unassembled WGS sequence"/>
</dbReference>
<sequence length="73" mass="8288">MSCKEYKSKKINNYIKSSGIGAGHIFLTQINATHIKWEYRSTGGLIDPTQCPNYSDSIKSYIPRTVDLTFTKQ</sequence>